<evidence type="ECO:0000259" key="2">
    <source>
        <dbReference type="PROSITE" id="PS51186"/>
    </source>
</evidence>
<dbReference type="PANTHER" id="PTHR43305">
    <property type="entry name" value="FAMILY N-ACETYLTRANSFERASE, PUTATIVE (AFU_ORTHOLOGUE AFUA_2G01380)-RELATED"/>
    <property type="match status" value="1"/>
</dbReference>
<evidence type="ECO:0000313" key="4">
    <source>
        <dbReference type="Proteomes" id="UP000053789"/>
    </source>
</evidence>
<reference evidence="3" key="1">
    <citation type="submission" date="2015-01" db="EMBL/GenBank/DDBJ databases">
        <title>The Genome Sequence of Cladophialophora bantiana CBS 173.52.</title>
        <authorList>
            <consortium name="The Broad Institute Genomics Platform"/>
            <person name="Cuomo C."/>
            <person name="de Hoog S."/>
            <person name="Gorbushina A."/>
            <person name="Stielow B."/>
            <person name="Teixiera M."/>
            <person name="Abouelleil A."/>
            <person name="Chapman S.B."/>
            <person name="Priest M."/>
            <person name="Young S.K."/>
            <person name="Wortman J."/>
            <person name="Nusbaum C."/>
            <person name="Birren B."/>
        </authorList>
    </citation>
    <scope>NUCLEOTIDE SEQUENCE [LARGE SCALE GENOMIC DNA]</scope>
    <source>
        <strain evidence="3">CBS 173.52</strain>
    </source>
</reference>
<organism evidence="3 4">
    <name type="scientific">Cladophialophora bantiana (strain ATCC 10958 / CBS 173.52 / CDC B-1940 / NIH 8579)</name>
    <name type="common">Xylohypha bantiana</name>
    <dbReference type="NCBI Taxonomy" id="1442370"/>
    <lineage>
        <taxon>Eukaryota</taxon>
        <taxon>Fungi</taxon>
        <taxon>Dikarya</taxon>
        <taxon>Ascomycota</taxon>
        <taxon>Pezizomycotina</taxon>
        <taxon>Eurotiomycetes</taxon>
        <taxon>Chaetothyriomycetidae</taxon>
        <taxon>Chaetothyriales</taxon>
        <taxon>Herpotrichiellaceae</taxon>
        <taxon>Cladophialophora</taxon>
    </lineage>
</organism>
<dbReference type="Proteomes" id="UP000053789">
    <property type="component" value="Unassembled WGS sequence"/>
</dbReference>
<dbReference type="Gene3D" id="3.40.630.30">
    <property type="match status" value="1"/>
</dbReference>
<dbReference type="AlphaFoldDB" id="A0A0D2FX30"/>
<name>A0A0D2FX30_CLAB1</name>
<protein>
    <recommendedName>
        <fullName evidence="2">N-acetyltransferase domain-containing protein</fullName>
    </recommendedName>
</protein>
<dbReference type="InterPro" id="IPR000182">
    <property type="entry name" value="GNAT_dom"/>
</dbReference>
<dbReference type="InterPro" id="IPR052777">
    <property type="entry name" value="Acetyltransferase_Enz"/>
</dbReference>
<dbReference type="PANTHER" id="PTHR43305:SF1">
    <property type="entry name" value="FAMILY N-ACETYLTRANSFERASE, PUTATIVE (AFU_ORTHOLOGUE AFUA_2G01380)-RELATED"/>
    <property type="match status" value="1"/>
</dbReference>
<proteinExistence type="predicted"/>
<gene>
    <name evidence="3" type="ORF">Z519_07931</name>
</gene>
<accession>A0A0D2FX30</accession>
<dbReference type="GeneID" id="27700859"/>
<dbReference type="PROSITE" id="PS51186">
    <property type="entry name" value="GNAT"/>
    <property type="match status" value="1"/>
</dbReference>
<dbReference type="HOGENOM" id="CLU_013985_11_0_1"/>
<dbReference type="Pfam" id="PF00583">
    <property type="entry name" value="Acetyltransf_1"/>
    <property type="match status" value="1"/>
</dbReference>
<keyword evidence="4" id="KW-1185">Reference proteome</keyword>
<feature type="domain" description="N-acetyltransferase" evidence="2">
    <location>
        <begin position="5"/>
        <end position="166"/>
    </location>
</feature>
<feature type="compositionally biased region" description="Basic residues" evidence="1">
    <location>
        <begin position="182"/>
        <end position="191"/>
    </location>
</feature>
<dbReference type="RefSeq" id="XP_016617706.1">
    <property type="nucleotide sequence ID" value="XM_016765661.1"/>
</dbReference>
<evidence type="ECO:0000313" key="3">
    <source>
        <dbReference type="EMBL" id="KIW91037.1"/>
    </source>
</evidence>
<feature type="region of interest" description="Disordered" evidence="1">
    <location>
        <begin position="169"/>
        <end position="191"/>
    </location>
</feature>
<dbReference type="CDD" id="cd04301">
    <property type="entry name" value="NAT_SF"/>
    <property type="match status" value="1"/>
</dbReference>
<dbReference type="VEuPathDB" id="FungiDB:Z519_07931"/>
<dbReference type="GO" id="GO:0016747">
    <property type="term" value="F:acyltransferase activity, transferring groups other than amino-acyl groups"/>
    <property type="evidence" value="ECO:0007669"/>
    <property type="project" value="InterPro"/>
</dbReference>
<dbReference type="SUPFAM" id="SSF55729">
    <property type="entry name" value="Acyl-CoA N-acyltransferases (Nat)"/>
    <property type="match status" value="1"/>
</dbReference>
<dbReference type="InterPro" id="IPR016181">
    <property type="entry name" value="Acyl_CoA_acyltransferase"/>
</dbReference>
<sequence length="191" mass="20515">MAVNFSITPVRHPADLTDTISLFYAYAGSLGFDLAFQNFDNEMAGMPGKYSPPQGELFLARSEAGVAIGCVGLRPLPSTGAGGKVCEMKRLFVTQAGRGTGVGKALVSSIIAMAEKLGYDEMRLDTLPSMVVALKMYRDFGFENIAAYYETPLEGTHFLSLKLPGQTKNEPDADLGTADAHKRPRLGRTAT</sequence>
<evidence type="ECO:0000256" key="1">
    <source>
        <dbReference type="SAM" id="MobiDB-lite"/>
    </source>
</evidence>
<dbReference type="OrthoDB" id="41532at2759"/>
<dbReference type="EMBL" id="KN846991">
    <property type="protein sequence ID" value="KIW91037.1"/>
    <property type="molecule type" value="Genomic_DNA"/>
</dbReference>